<gene>
    <name evidence="1" type="ORF">PENSUB_2795</name>
</gene>
<proteinExistence type="predicted"/>
<name>A0A1Q5UGZ3_9EURO</name>
<keyword evidence="2" id="KW-1185">Reference proteome</keyword>
<evidence type="ECO:0000313" key="1">
    <source>
        <dbReference type="EMBL" id="OKP11723.1"/>
    </source>
</evidence>
<comment type="caution">
    <text evidence="1">The sequence shown here is derived from an EMBL/GenBank/DDBJ whole genome shotgun (WGS) entry which is preliminary data.</text>
</comment>
<dbReference type="EMBL" id="MNBE01000274">
    <property type="protein sequence ID" value="OKP11723.1"/>
    <property type="molecule type" value="Genomic_DNA"/>
</dbReference>
<evidence type="ECO:0000313" key="2">
    <source>
        <dbReference type="Proteomes" id="UP000186955"/>
    </source>
</evidence>
<dbReference type="AlphaFoldDB" id="A0A1Q5UGZ3"/>
<protein>
    <submittedName>
        <fullName evidence="1">Uncharacterized protein</fullName>
    </submittedName>
</protein>
<dbReference type="Proteomes" id="UP000186955">
    <property type="component" value="Unassembled WGS sequence"/>
</dbReference>
<accession>A0A1Q5UGZ3</accession>
<organism evidence="1 2">
    <name type="scientific">Penicillium subrubescens</name>
    <dbReference type="NCBI Taxonomy" id="1316194"/>
    <lineage>
        <taxon>Eukaryota</taxon>
        <taxon>Fungi</taxon>
        <taxon>Dikarya</taxon>
        <taxon>Ascomycota</taxon>
        <taxon>Pezizomycotina</taxon>
        <taxon>Eurotiomycetes</taxon>
        <taxon>Eurotiomycetidae</taxon>
        <taxon>Eurotiales</taxon>
        <taxon>Aspergillaceae</taxon>
        <taxon>Penicillium</taxon>
    </lineage>
</organism>
<sequence length="80" mass="8979">MSKTRNGGTTSGIEDFLARISDQITSPASDYVQWWLTKLMIKNGALAVRSIGLLWRFQNSRLQRGSSIWGVVSHDLLDVK</sequence>
<reference evidence="1 2" key="1">
    <citation type="submission" date="2016-10" db="EMBL/GenBank/DDBJ databases">
        <title>Genome sequence of the ascomycete fungus Penicillium subrubescens.</title>
        <authorList>
            <person name="De Vries R.P."/>
            <person name="Peng M."/>
            <person name="Dilokpimol A."/>
            <person name="Hilden K."/>
            <person name="Makela M.R."/>
            <person name="Grigoriev I."/>
            <person name="Riley R."/>
            <person name="Granchi Z."/>
        </authorList>
    </citation>
    <scope>NUCLEOTIDE SEQUENCE [LARGE SCALE GENOMIC DNA]</scope>
    <source>
        <strain evidence="1 2">CBS 132785</strain>
    </source>
</reference>